<evidence type="ECO:0000259" key="1">
    <source>
        <dbReference type="Pfam" id="PF02602"/>
    </source>
</evidence>
<evidence type="ECO:0000313" key="3">
    <source>
        <dbReference type="Proteomes" id="UP001597203"/>
    </source>
</evidence>
<gene>
    <name evidence="2" type="ORF">ACFQ24_14950</name>
</gene>
<comment type="caution">
    <text evidence="2">The sequence shown here is derived from an EMBL/GenBank/DDBJ whole genome shotgun (WGS) entry which is preliminary data.</text>
</comment>
<evidence type="ECO:0000313" key="2">
    <source>
        <dbReference type="EMBL" id="MFD1106163.1"/>
    </source>
</evidence>
<dbReference type="InterPro" id="IPR036108">
    <property type="entry name" value="4pyrrol_syn_uPrphyn_synt_sf"/>
</dbReference>
<keyword evidence="3" id="KW-1185">Reference proteome</keyword>
<dbReference type="CDD" id="cd06578">
    <property type="entry name" value="HemD"/>
    <property type="match status" value="1"/>
</dbReference>
<dbReference type="Proteomes" id="UP001597203">
    <property type="component" value="Unassembled WGS sequence"/>
</dbReference>
<dbReference type="Pfam" id="PF02602">
    <property type="entry name" value="HEM4"/>
    <property type="match status" value="1"/>
</dbReference>
<protein>
    <submittedName>
        <fullName evidence="2">Uroporphyrinogen-III synthase</fullName>
        <ecNumber evidence="2">4.2.1.75</ecNumber>
    </submittedName>
</protein>
<reference evidence="3" key="1">
    <citation type="journal article" date="2019" name="Int. J. Syst. Evol. Microbiol.">
        <title>The Global Catalogue of Microorganisms (GCM) 10K type strain sequencing project: providing services to taxonomists for standard genome sequencing and annotation.</title>
        <authorList>
            <consortium name="The Broad Institute Genomics Platform"/>
            <consortium name="The Broad Institute Genome Sequencing Center for Infectious Disease"/>
            <person name="Wu L."/>
            <person name="Ma J."/>
        </authorList>
    </citation>
    <scope>NUCLEOTIDE SEQUENCE [LARGE SCALE GENOMIC DNA]</scope>
    <source>
        <strain evidence="3">CCUG 54329</strain>
    </source>
</reference>
<dbReference type="GO" id="GO:0004852">
    <property type="term" value="F:uroporphyrinogen-III synthase activity"/>
    <property type="evidence" value="ECO:0007669"/>
    <property type="project" value="UniProtKB-EC"/>
</dbReference>
<accession>A0ABW3P465</accession>
<proteinExistence type="predicted"/>
<dbReference type="SUPFAM" id="SSF69618">
    <property type="entry name" value="HemD-like"/>
    <property type="match status" value="1"/>
</dbReference>
<organism evidence="2 3">
    <name type="scientific">Sphingobium olei</name>
    <dbReference type="NCBI Taxonomy" id="420955"/>
    <lineage>
        <taxon>Bacteria</taxon>
        <taxon>Pseudomonadati</taxon>
        <taxon>Pseudomonadota</taxon>
        <taxon>Alphaproteobacteria</taxon>
        <taxon>Sphingomonadales</taxon>
        <taxon>Sphingomonadaceae</taxon>
        <taxon>Sphingobium</taxon>
    </lineage>
</organism>
<name>A0ABW3P465_9SPHN</name>
<dbReference type="EMBL" id="JBHTLS010000130">
    <property type="protein sequence ID" value="MFD1106163.1"/>
    <property type="molecule type" value="Genomic_DNA"/>
</dbReference>
<dbReference type="RefSeq" id="WP_380912594.1">
    <property type="nucleotide sequence ID" value="NZ_JBHTLS010000130.1"/>
</dbReference>
<sequence length="223" mass="23387">MRQVVILRPEPGASRTAAKARALGLEPVLLPLFAPEPLPWSPPDAGDFDALLLTSANGVRMAGAGLEKYRGLPVYAVGEATAQALREAGFDQVIAGMGDGNAIAARLRTDGRRRVLHLAGTTVAPMDIGGLSVRRVPVYSMASLTPDLTPIDRADADAILLVHSPRAGERLSALLPPARRSGLHIVAISPAALAACGEGWASTHAVSRPDDDEMLALARRLCE</sequence>
<dbReference type="EC" id="4.2.1.75" evidence="2"/>
<feature type="domain" description="Tetrapyrrole biosynthesis uroporphyrinogen III synthase" evidence="1">
    <location>
        <begin position="15"/>
        <end position="215"/>
    </location>
</feature>
<dbReference type="Gene3D" id="3.40.50.10090">
    <property type="match status" value="1"/>
</dbReference>
<dbReference type="InterPro" id="IPR003754">
    <property type="entry name" value="4pyrrol_synth_uPrphyn_synth"/>
</dbReference>
<keyword evidence="2" id="KW-0456">Lyase</keyword>